<feature type="transmembrane region" description="Helical" evidence="7">
    <location>
        <begin position="381"/>
        <end position="402"/>
    </location>
</feature>
<feature type="transmembrane region" description="Helical" evidence="7">
    <location>
        <begin position="414"/>
        <end position="437"/>
    </location>
</feature>
<reference evidence="8 9" key="1">
    <citation type="submission" date="2023-10" db="EMBL/GenBank/DDBJ databases">
        <title>Y20.</title>
        <authorList>
            <person name="Zhang G."/>
            <person name="Ding Y."/>
        </authorList>
    </citation>
    <scope>NUCLEOTIDE SEQUENCE [LARGE SCALE GENOMIC DNA]</scope>
    <source>
        <strain evidence="8 9">Y20</strain>
    </source>
</reference>
<feature type="transmembrane region" description="Helical" evidence="7">
    <location>
        <begin position="131"/>
        <end position="156"/>
    </location>
</feature>
<feature type="transmembrane region" description="Helical" evidence="7">
    <location>
        <begin position="457"/>
        <end position="474"/>
    </location>
</feature>
<keyword evidence="9" id="KW-1185">Reference proteome</keyword>
<sequence>MFDILVAGLINGNAYALVALGLSLVIGVANVVNFAHGSLFAVGAMVGWVVTTQFGMPLWLGALAAVAVTAALGYLINLVAVRPFAGRAPIAAVLSTIAVMIILDNLTQMIFGPEVRRFDSGLPPVTLQVGGLTFGLIDVIILVTGVTLMTALALALRFTKIGRAIRATSQDRDAAAQMGVPVARVQSIAFMVASGLGGLAGVLVAAYFTTIAPTQGFQIGLAGIAAATLGGLGSLLGAVIGGLVLGVLEAVGVSLWGDSVRQLITFGVLLAVLWIRPEGLLGKKSVRREPLTGTFFSQARPLVMRRWQVAVLVALALVPAVPGLFNGYVVQVGIQIIAFAMIALSMTVIGGQAGQLSLGQAGPVAIGAYAAALLMKNAGMPFLPAALLAGLVSAVLIAILNAPSWRLSGHYPAIATLATGAAISAVILVAVPITGGGSGLSLIPLPDVFGIVLSSPTQLYALGLGLLLALILLVHRMSRSHLGLYWRAVRDDEIAARASGIAAPQYKSLAFAVGGLIAGVAGAFWAAQYGFLDPKIFSPNLSFQIVTIAVLGSMLRPFGAILGAIILVGGLELFRVAADTRLLIYGLVLLLLVRFRPEGLWTLPPPFARLLARVTGRGDSSRQDPSGPIAGDPPLAGTLAARPATTRGEEGR</sequence>
<dbReference type="CDD" id="cd06582">
    <property type="entry name" value="TM_PBP1_LivH_like"/>
    <property type="match status" value="1"/>
</dbReference>
<dbReference type="KEGG" id="mliy:RYJ27_07115"/>
<feature type="transmembrane region" description="Helical" evidence="7">
    <location>
        <begin position="62"/>
        <end position="81"/>
    </location>
</feature>
<dbReference type="GO" id="GO:0015658">
    <property type="term" value="F:branched-chain amino acid transmembrane transporter activity"/>
    <property type="evidence" value="ECO:0007669"/>
    <property type="project" value="InterPro"/>
</dbReference>
<feature type="transmembrane region" description="Helical" evidence="7">
    <location>
        <begin position="509"/>
        <end position="531"/>
    </location>
</feature>
<feature type="region of interest" description="Disordered" evidence="6">
    <location>
        <begin position="617"/>
        <end position="652"/>
    </location>
</feature>
<feature type="transmembrane region" description="Helical" evidence="7">
    <location>
        <begin position="88"/>
        <end position="111"/>
    </location>
</feature>
<protein>
    <submittedName>
        <fullName evidence="8">ABC transporter permease</fullName>
    </submittedName>
</protein>
<evidence type="ECO:0000256" key="4">
    <source>
        <dbReference type="ARBA" id="ARBA00022989"/>
    </source>
</evidence>
<feature type="transmembrane region" description="Helical" evidence="7">
    <location>
        <begin position="39"/>
        <end position="56"/>
    </location>
</feature>
<dbReference type="Pfam" id="PF02653">
    <property type="entry name" value="BPD_transp_2"/>
    <property type="match status" value="2"/>
</dbReference>
<feature type="transmembrane region" description="Helical" evidence="7">
    <location>
        <begin position="263"/>
        <end position="282"/>
    </location>
</feature>
<dbReference type="InterPro" id="IPR043428">
    <property type="entry name" value="LivM-like"/>
</dbReference>
<keyword evidence="3 7" id="KW-0812">Transmembrane</keyword>
<keyword evidence="4 7" id="KW-1133">Transmembrane helix</keyword>
<evidence type="ECO:0000256" key="7">
    <source>
        <dbReference type="SAM" id="Phobius"/>
    </source>
</evidence>
<evidence type="ECO:0000256" key="2">
    <source>
        <dbReference type="ARBA" id="ARBA00022475"/>
    </source>
</evidence>
<dbReference type="RefSeq" id="WP_330169676.1">
    <property type="nucleotide sequence ID" value="NZ_CP137080.1"/>
</dbReference>
<feature type="transmembrane region" description="Helical" evidence="7">
    <location>
        <begin position="12"/>
        <end position="32"/>
    </location>
</feature>
<feature type="transmembrane region" description="Helical" evidence="7">
    <location>
        <begin position="188"/>
        <end position="209"/>
    </location>
</feature>
<keyword evidence="2" id="KW-1003">Cell membrane</keyword>
<dbReference type="EMBL" id="CP137080">
    <property type="protein sequence ID" value="WOQ68509.1"/>
    <property type="molecule type" value="Genomic_DNA"/>
</dbReference>
<dbReference type="Proteomes" id="UP001329313">
    <property type="component" value="Chromosome"/>
</dbReference>
<accession>A0AAU0MDH1</accession>
<dbReference type="AlphaFoldDB" id="A0AAU0MDH1"/>
<feature type="transmembrane region" description="Helical" evidence="7">
    <location>
        <begin position="543"/>
        <end position="568"/>
    </location>
</feature>
<evidence type="ECO:0000256" key="3">
    <source>
        <dbReference type="ARBA" id="ARBA00022692"/>
    </source>
</evidence>
<dbReference type="PANTHER" id="PTHR30482">
    <property type="entry name" value="HIGH-AFFINITY BRANCHED-CHAIN AMINO ACID TRANSPORT SYSTEM PERMEASE"/>
    <property type="match status" value="1"/>
</dbReference>
<name>A0AAU0MDH1_9MICO</name>
<keyword evidence="5 7" id="KW-0472">Membrane</keyword>
<evidence type="ECO:0000313" key="8">
    <source>
        <dbReference type="EMBL" id="WOQ68509.1"/>
    </source>
</evidence>
<comment type="subcellular location">
    <subcellularLocation>
        <location evidence="1">Cell membrane</location>
        <topology evidence="1">Multi-pass membrane protein</topology>
    </subcellularLocation>
</comment>
<dbReference type="PANTHER" id="PTHR30482:SF20">
    <property type="entry name" value="HIGH-AFFINITY BRANCHED-CHAIN AMINO ACID TRANSPORT SYSTEM PERMEASE PROTEIN LIVM"/>
    <property type="match status" value="1"/>
</dbReference>
<evidence type="ECO:0000313" key="9">
    <source>
        <dbReference type="Proteomes" id="UP001329313"/>
    </source>
</evidence>
<dbReference type="GO" id="GO:0005886">
    <property type="term" value="C:plasma membrane"/>
    <property type="evidence" value="ECO:0007669"/>
    <property type="project" value="UniProtKB-SubCell"/>
</dbReference>
<feature type="transmembrane region" description="Helical" evidence="7">
    <location>
        <begin position="303"/>
        <end position="322"/>
    </location>
</feature>
<dbReference type="InterPro" id="IPR001851">
    <property type="entry name" value="ABC_transp_permease"/>
</dbReference>
<evidence type="ECO:0000256" key="5">
    <source>
        <dbReference type="ARBA" id="ARBA00023136"/>
    </source>
</evidence>
<dbReference type="CDD" id="cd06581">
    <property type="entry name" value="TM_PBP1_LivM_like"/>
    <property type="match status" value="1"/>
</dbReference>
<feature type="transmembrane region" description="Helical" evidence="7">
    <location>
        <begin position="328"/>
        <end position="349"/>
    </location>
</feature>
<organism evidence="8 9">
    <name type="scientific">Microbacterium limosum</name>
    <dbReference type="NCBI Taxonomy" id="3079935"/>
    <lineage>
        <taxon>Bacteria</taxon>
        <taxon>Bacillati</taxon>
        <taxon>Actinomycetota</taxon>
        <taxon>Actinomycetes</taxon>
        <taxon>Micrococcales</taxon>
        <taxon>Microbacteriaceae</taxon>
        <taxon>Microbacterium</taxon>
    </lineage>
</organism>
<proteinExistence type="predicted"/>
<evidence type="ECO:0000256" key="6">
    <source>
        <dbReference type="SAM" id="MobiDB-lite"/>
    </source>
</evidence>
<evidence type="ECO:0000256" key="1">
    <source>
        <dbReference type="ARBA" id="ARBA00004651"/>
    </source>
</evidence>
<gene>
    <name evidence="8" type="ORF">RYJ27_07115</name>
</gene>